<dbReference type="EMBL" id="CAWUFR010000018">
    <property type="protein sequence ID" value="CAK6954711.1"/>
    <property type="molecule type" value="Genomic_DNA"/>
</dbReference>
<keyword evidence="2" id="KW-1185">Reference proteome</keyword>
<dbReference type="PANTHER" id="PTHR35450:SF2">
    <property type="entry name" value="REVERSE TRANSCRIPTASE DOMAIN-CONTAINING PROTEIN"/>
    <property type="match status" value="1"/>
</dbReference>
<gene>
    <name evidence="1" type="ORF">FSCOSCO3_A009062</name>
</gene>
<dbReference type="Proteomes" id="UP001314229">
    <property type="component" value="Unassembled WGS sequence"/>
</dbReference>
<name>A0AAV1N5L4_SCOSC</name>
<dbReference type="AlphaFoldDB" id="A0AAV1N5L4"/>
<reference evidence="1 2" key="1">
    <citation type="submission" date="2024-01" db="EMBL/GenBank/DDBJ databases">
        <authorList>
            <person name="Alioto T."/>
            <person name="Alioto T."/>
            <person name="Gomez Garrido J."/>
        </authorList>
    </citation>
    <scope>NUCLEOTIDE SEQUENCE [LARGE SCALE GENOMIC DNA]</scope>
</reference>
<proteinExistence type="predicted"/>
<dbReference type="PANTHER" id="PTHR35450">
    <property type="entry name" value="REVERSE TRANSCRIPTASE DOMAIN-CONTAINING PROTEIN"/>
    <property type="match status" value="1"/>
</dbReference>
<evidence type="ECO:0000313" key="1">
    <source>
        <dbReference type="EMBL" id="CAK6954711.1"/>
    </source>
</evidence>
<evidence type="ECO:0000313" key="2">
    <source>
        <dbReference type="Proteomes" id="UP001314229"/>
    </source>
</evidence>
<sequence>MEGQVPTRHEPPTEEVADIKKSYQWLEKTGLKDSTEELIVAAQEQALSTRSIKAGVYHTRQDPRCRLHKDAPQTVQHIIAGCKMQAGTAYIEHHNQVAGIVYSNICTYGQEVPRSEWKALPKVIEND</sequence>
<organism evidence="1 2">
    <name type="scientific">Scomber scombrus</name>
    <name type="common">Atlantic mackerel</name>
    <name type="synonym">Scomber vernalis</name>
    <dbReference type="NCBI Taxonomy" id="13677"/>
    <lineage>
        <taxon>Eukaryota</taxon>
        <taxon>Metazoa</taxon>
        <taxon>Chordata</taxon>
        <taxon>Craniata</taxon>
        <taxon>Vertebrata</taxon>
        <taxon>Euteleostomi</taxon>
        <taxon>Actinopterygii</taxon>
        <taxon>Neopterygii</taxon>
        <taxon>Teleostei</taxon>
        <taxon>Neoteleostei</taxon>
        <taxon>Acanthomorphata</taxon>
        <taxon>Pelagiaria</taxon>
        <taxon>Scombriformes</taxon>
        <taxon>Scombridae</taxon>
        <taxon>Scomber</taxon>
    </lineage>
</organism>
<protein>
    <submittedName>
        <fullName evidence="1">Zinc-binding domain-containing protein, partial</fullName>
    </submittedName>
</protein>
<accession>A0AAV1N5L4</accession>
<comment type="caution">
    <text evidence="1">The sequence shown here is derived from an EMBL/GenBank/DDBJ whole genome shotgun (WGS) entry which is preliminary data.</text>
</comment>